<sequence>MSHGRLTPRPRPVYSPSTDEYYVDVWGGDLSIDVLNWTQANSAQVVDGLPLPVGWRDAL</sequence>
<organism evidence="1 2">
    <name type="scientific">Musa balbisiana</name>
    <name type="common">Banana</name>
    <dbReference type="NCBI Taxonomy" id="52838"/>
    <lineage>
        <taxon>Eukaryota</taxon>
        <taxon>Viridiplantae</taxon>
        <taxon>Streptophyta</taxon>
        <taxon>Embryophyta</taxon>
        <taxon>Tracheophyta</taxon>
        <taxon>Spermatophyta</taxon>
        <taxon>Magnoliopsida</taxon>
        <taxon>Liliopsida</taxon>
        <taxon>Zingiberales</taxon>
        <taxon>Musaceae</taxon>
        <taxon>Musa</taxon>
    </lineage>
</organism>
<dbReference type="EMBL" id="PYDT01000001">
    <property type="protein sequence ID" value="THU73077.1"/>
    <property type="molecule type" value="Genomic_DNA"/>
</dbReference>
<reference evidence="1 2" key="1">
    <citation type="journal article" date="2019" name="Nat. Plants">
        <title>Genome sequencing of Musa balbisiana reveals subgenome evolution and function divergence in polyploid bananas.</title>
        <authorList>
            <person name="Yao X."/>
        </authorList>
    </citation>
    <scope>NUCLEOTIDE SEQUENCE [LARGE SCALE GENOMIC DNA]</scope>
    <source>
        <strain evidence="2">cv. DH-PKW</strain>
        <tissue evidence="1">Leaves</tissue>
    </source>
</reference>
<evidence type="ECO:0000313" key="1">
    <source>
        <dbReference type="EMBL" id="THU73077.1"/>
    </source>
</evidence>
<gene>
    <name evidence="1" type="ORF">C4D60_Mb04t19010</name>
</gene>
<comment type="caution">
    <text evidence="1">The sequence shown here is derived from an EMBL/GenBank/DDBJ whole genome shotgun (WGS) entry which is preliminary data.</text>
</comment>
<accession>A0A4S8KD43</accession>
<dbReference type="Proteomes" id="UP000317650">
    <property type="component" value="Chromosome 4"/>
</dbReference>
<name>A0A4S8KD43_MUSBA</name>
<proteinExistence type="predicted"/>
<dbReference type="AlphaFoldDB" id="A0A4S8KD43"/>
<evidence type="ECO:0000313" key="2">
    <source>
        <dbReference type="Proteomes" id="UP000317650"/>
    </source>
</evidence>
<keyword evidence="2" id="KW-1185">Reference proteome</keyword>
<protein>
    <submittedName>
        <fullName evidence="1">Uncharacterized protein</fullName>
    </submittedName>
</protein>